<keyword evidence="3" id="KW-0489">Methyltransferase</keyword>
<proteinExistence type="predicted"/>
<dbReference type="AlphaFoldDB" id="A0A923NK19"/>
<keyword evidence="1" id="KW-0812">Transmembrane</keyword>
<organism evidence="3 4">
    <name type="scientific">Zhenpiania hominis</name>
    <dbReference type="NCBI Taxonomy" id="2763644"/>
    <lineage>
        <taxon>Bacteria</taxon>
        <taxon>Bacillati</taxon>
        <taxon>Bacillota</taxon>
        <taxon>Clostridia</taxon>
        <taxon>Peptostreptococcales</taxon>
        <taxon>Anaerovoracaceae</taxon>
        <taxon>Zhenpiania</taxon>
    </lineage>
</organism>
<evidence type="ECO:0000313" key="3">
    <source>
        <dbReference type="EMBL" id="MBC6678484.1"/>
    </source>
</evidence>
<evidence type="ECO:0000259" key="2">
    <source>
        <dbReference type="Pfam" id="PF08241"/>
    </source>
</evidence>
<dbReference type="SUPFAM" id="SSF53335">
    <property type="entry name" value="S-adenosyl-L-methionine-dependent methyltransferases"/>
    <property type="match status" value="1"/>
</dbReference>
<name>A0A923NK19_9FIRM</name>
<dbReference type="CDD" id="cd02440">
    <property type="entry name" value="AdoMet_MTases"/>
    <property type="match status" value="1"/>
</dbReference>
<dbReference type="GO" id="GO:0008757">
    <property type="term" value="F:S-adenosylmethionine-dependent methyltransferase activity"/>
    <property type="evidence" value="ECO:0007669"/>
    <property type="project" value="InterPro"/>
</dbReference>
<protein>
    <submittedName>
        <fullName evidence="3">Methyltransferase domain-containing protein</fullName>
    </submittedName>
</protein>
<dbReference type="Pfam" id="PF08241">
    <property type="entry name" value="Methyltransf_11"/>
    <property type="match status" value="1"/>
</dbReference>
<keyword evidence="3" id="KW-0808">Transferase</keyword>
<dbReference type="GO" id="GO:0032259">
    <property type="term" value="P:methylation"/>
    <property type="evidence" value="ECO:0007669"/>
    <property type="project" value="UniProtKB-KW"/>
</dbReference>
<reference evidence="3" key="1">
    <citation type="submission" date="2020-08" db="EMBL/GenBank/DDBJ databases">
        <title>Genome public.</title>
        <authorList>
            <person name="Liu C."/>
            <person name="Sun Q."/>
        </authorList>
    </citation>
    <scope>NUCLEOTIDE SEQUENCE</scope>
    <source>
        <strain evidence="3">BX12</strain>
    </source>
</reference>
<dbReference type="EMBL" id="JACRYT010000001">
    <property type="protein sequence ID" value="MBC6678484.1"/>
    <property type="molecule type" value="Genomic_DNA"/>
</dbReference>
<dbReference type="Proteomes" id="UP000602647">
    <property type="component" value="Unassembled WGS sequence"/>
</dbReference>
<accession>A0A923NK19</accession>
<feature type="domain" description="Methyltransferase type 11" evidence="2">
    <location>
        <begin position="108"/>
        <end position="212"/>
    </location>
</feature>
<feature type="transmembrane region" description="Helical" evidence="1">
    <location>
        <begin position="54"/>
        <end position="75"/>
    </location>
</feature>
<keyword evidence="1" id="KW-0472">Membrane</keyword>
<gene>
    <name evidence="3" type="ORF">H9L42_01395</name>
</gene>
<feature type="transmembrane region" description="Helical" evidence="1">
    <location>
        <begin position="28"/>
        <end position="48"/>
    </location>
</feature>
<keyword evidence="4" id="KW-1185">Reference proteome</keyword>
<dbReference type="InterPro" id="IPR013216">
    <property type="entry name" value="Methyltransf_11"/>
</dbReference>
<comment type="caution">
    <text evidence="3">The sequence shown here is derived from an EMBL/GenBank/DDBJ whole genome shotgun (WGS) entry which is preliminary data.</text>
</comment>
<keyword evidence="1" id="KW-1133">Transmembrane helix</keyword>
<dbReference type="InterPro" id="IPR029063">
    <property type="entry name" value="SAM-dependent_MTases_sf"/>
</dbReference>
<evidence type="ECO:0000256" key="1">
    <source>
        <dbReference type="SAM" id="Phobius"/>
    </source>
</evidence>
<dbReference type="PANTHER" id="PTHR45277:SF1">
    <property type="entry name" value="EXPRESSED PROTEIN"/>
    <property type="match status" value="1"/>
</dbReference>
<sequence>MKQNQVQQKEIRLGTHGEDYGSWMSNPVFYVVGALLALSVVLAVLSFTVFHITALGVVFVIAAVILLALLLWCAWIRRQYAFGGGGMMERTHLVILSHLDFDGQGQLLEVGCGSGPLSIRAALTWPSAQVVGIDYWGVDFGYNQAMCEKNAASEGVAARCRFQHGDANRLDFPDESFDAVVSNYVYHNIMGSDKRTLLLETLRVLKKGGVFALNDEMKPRMYGDMETFAQELRDMGYEDVHIIDTAQEAFGSRRRAAMMMLGDSRMLVGRK</sequence>
<dbReference type="Gene3D" id="3.40.50.150">
    <property type="entry name" value="Vaccinia Virus protein VP39"/>
    <property type="match status" value="1"/>
</dbReference>
<evidence type="ECO:0000313" key="4">
    <source>
        <dbReference type="Proteomes" id="UP000602647"/>
    </source>
</evidence>
<dbReference type="PANTHER" id="PTHR45277">
    <property type="entry name" value="EXPRESSED PROTEIN"/>
    <property type="match status" value="1"/>
</dbReference>